<keyword evidence="2" id="KW-1185">Reference proteome</keyword>
<reference evidence="1 2" key="1">
    <citation type="submission" date="2023-06" db="EMBL/GenBank/DDBJ databases">
        <title>Genome sequence of Methancorpusculaceae sp. Cs1.</title>
        <authorList>
            <person name="Protasov E."/>
            <person name="Platt K."/>
            <person name="Poehlein A."/>
            <person name="Daniel R."/>
            <person name="Brune A."/>
        </authorList>
    </citation>
    <scope>NUCLEOTIDE SEQUENCE [LARGE SCALE GENOMIC DNA]</scope>
    <source>
        <strain evidence="1 2">Cs1</strain>
    </source>
</reference>
<name>A0AAE4MGY2_9EURY</name>
<accession>A0AAE4MGY2</accession>
<organism evidence="1 2">
    <name type="scientific">Methanorbis rubei</name>
    <dbReference type="NCBI Taxonomy" id="3028300"/>
    <lineage>
        <taxon>Archaea</taxon>
        <taxon>Methanobacteriati</taxon>
        <taxon>Methanobacteriota</taxon>
        <taxon>Stenosarchaea group</taxon>
        <taxon>Methanomicrobia</taxon>
        <taxon>Methanomicrobiales</taxon>
        <taxon>Methanocorpusculaceae</taxon>
        <taxon>Methanorbis</taxon>
    </lineage>
</organism>
<protein>
    <recommendedName>
        <fullName evidence="3">Rubredoxin-like domain-containing protein</fullName>
    </recommendedName>
</protein>
<dbReference type="Proteomes" id="UP001283212">
    <property type="component" value="Unassembled WGS sequence"/>
</dbReference>
<comment type="caution">
    <text evidence="1">The sequence shown here is derived from an EMBL/GenBank/DDBJ whole genome shotgun (WGS) entry which is preliminary data.</text>
</comment>
<evidence type="ECO:0000313" key="1">
    <source>
        <dbReference type="EMBL" id="MDV0443278.1"/>
    </source>
</evidence>
<evidence type="ECO:0008006" key="3">
    <source>
        <dbReference type="Google" id="ProtNLM"/>
    </source>
</evidence>
<dbReference type="AlphaFoldDB" id="A0AAE4MGY2"/>
<sequence length="86" mass="9762">MFFSVPIPCLPIFRGRLRNNHHNNPYLFQRRCFSMCSAGGPIEIDLNDPLKGRGKKYRCNDCGQTFTGLGKHPMCPSCQSENVTEI</sequence>
<evidence type="ECO:0000313" key="2">
    <source>
        <dbReference type="Proteomes" id="UP001283212"/>
    </source>
</evidence>
<proteinExistence type="predicted"/>
<gene>
    <name evidence="1" type="ORF">McpCs1_06480</name>
</gene>
<dbReference type="EMBL" id="JAWDKB010000002">
    <property type="protein sequence ID" value="MDV0443278.1"/>
    <property type="molecule type" value="Genomic_DNA"/>
</dbReference>